<dbReference type="InterPro" id="IPR035969">
    <property type="entry name" value="Rab-GAP_TBC_sf"/>
</dbReference>
<evidence type="ECO:0000259" key="7">
    <source>
        <dbReference type="PROSITE" id="PS50086"/>
    </source>
</evidence>
<dbReference type="Pfam" id="PF02893">
    <property type="entry name" value="GRAM"/>
    <property type="match status" value="2"/>
</dbReference>
<dbReference type="FunFam" id="1.10.8.270:FF:000002">
    <property type="entry name" value="TBC1 domain family member 9B"/>
    <property type="match status" value="1"/>
</dbReference>
<feature type="domain" description="Rab-GAP TBC" evidence="7">
    <location>
        <begin position="469"/>
        <end position="656"/>
    </location>
</feature>
<dbReference type="Gene3D" id="1.10.10.750">
    <property type="entry name" value="Ypt/Rab-GAP domain of gyp1p, domain 1"/>
    <property type="match status" value="1"/>
</dbReference>
<dbReference type="GO" id="GO:0005829">
    <property type="term" value="C:cytosol"/>
    <property type="evidence" value="ECO:0007669"/>
    <property type="project" value="UniProtKB-SubCell"/>
</dbReference>
<dbReference type="InterPro" id="IPR011992">
    <property type="entry name" value="EF-hand-dom_pair"/>
</dbReference>
<organism evidence="8 9">
    <name type="scientific">Periophthalmus magnuspinnatus</name>
    <dbReference type="NCBI Taxonomy" id="409849"/>
    <lineage>
        <taxon>Eukaryota</taxon>
        <taxon>Metazoa</taxon>
        <taxon>Chordata</taxon>
        <taxon>Craniata</taxon>
        <taxon>Vertebrata</taxon>
        <taxon>Euteleostomi</taxon>
        <taxon>Actinopterygii</taxon>
        <taxon>Neopterygii</taxon>
        <taxon>Teleostei</taxon>
        <taxon>Neoteleostei</taxon>
        <taxon>Acanthomorphata</taxon>
        <taxon>Gobiaria</taxon>
        <taxon>Gobiiformes</taxon>
        <taxon>Gobioidei</taxon>
        <taxon>Gobiidae</taxon>
        <taxon>Oxudercinae</taxon>
        <taxon>Periophthalmus</taxon>
    </lineage>
</organism>
<evidence type="ECO:0000256" key="6">
    <source>
        <dbReference type="SAM" id="MobiDB-lite"/>
    </source>
</evidence>
<protein>
    <recommendedName>
        <fullName evidence="5">TBC1 domain family member 8B</fullName>
    </recommendedName>
</protein>
<evidence type="ECO:0000256" key="3">
    <source>
        <dbReference type="ARBA" id="ARBA00022490"/>
    </source>
</evidence>
<keyword evidence="3" id="KW-0963">Cytoplasm</keyword>
<accession>A0A3B3ZN41</accession>
<dbReference type="InterPro" id="IPR000195">
    <property type="entry name" value="Rab-GAP-TBC_dom"/>
</dbReference>
<dbReference type="FunFam" id="2.30.29.30:FF:000013">
    <property type="entry name" value="Putative TBC1 domain family member 8B"/>
    <property type="match status" value="1"/>
</dbReference>
<dbReference type="GO" id="GO:0005096">
    <property type="term" value="F:GTPase activator activity"/>
    <property type="evidence" value="ECO:0007669"/>
    <property type="project" value="UniProtKB-KW"/>
</dbReference>
<dbReference type="Gene3D" id="2.30.29.30">
    <property type="entry name" value="Pleckstrin-homology domain (PH domain)/Phosphotyrosine-binding domain (PTB)"/>
    <property type="match status" value="2"/>
</dbReference>
<proteinExistence type="predicted"/>
<reference evidence="8" key="1">
    <citation type="submission" date="2025-08" db="UniProtKB">
        <authorList>
            <consortium name="Ensembl"/>
        </authorList>
    </citation>
    <scope>IDENTIFICATION</scope>
</reference>
<dbReference type="PROSITE" id="PS50086">
    <property type="entry name" value="TBC_RABGAP"/>
    <property type="match status" value="1"/>
</dbReference>
<feature type="region of interest" description="Disordered" evidence="6">
    <location>
        <begin position="697"/>
        <end position="721"/>
    </location>
</feature>
<evidence type="ECO:0000313" key="8">
    <source>
        <dbReference type="Ensembl" id="ENSPMGP00000006077.1"/>
    </source>
</evidence>
<sequence length="1058" mass="120981">MWLNPEEVLLKNALKLWITERSNDYFLLQRRRGHGESTGKITGLLVGALDTVLDSNARVAPFRILLQIPGSQISWVIASGAAIEEVNRHWDWLIRNLLHSLSVFENKDDLASFVKGKVKGLIAEEVRGRQVALEGDPERFREALQKFELHFGLPSSEKLVTYFSCCCWKGHVPRQGLLYLSTNHVSFYSFLLGKEVKFVIPWAEVVRLERVSSGLMHDAVRLVTRQKIREFSMFLNRDEAFGAITQMCDIALRRLLDSEGLELDRQLLQPGLLNKRVLEEQALREYVLALFRLPRSERLLELASCSVWTPHTRSHTAGTLYCTDQYLCFSSKEEGHCTLILPLQEVLSIEKAESTSPLPNPVIVSVRSKKAFQFIELQEREELVESLNHRLRKHYTLSDADSTQRTYFNLKICLYNLALKLQMFFFPVFECVQSTEKVKERLWEDHFEEFGRGVHMFRTEKIQRLVAMGVPESLRGELWVTLSDACSELESHEGYYSSMVQKSMGQSTLATDEIERDLHRSLPDHPAFQNPTGIAALRRVLTAYAHRNPKIGYCQSMNILASVLLLYAREEEAFWLLVCVCERMLPDYFNRRVIGAQVDQSVFEELIRERLPDLADHFPNLSCLSSVSLSWFLTLFLSVLPFSSAVCVVDCFFYSGIRAIFQLGLAVLEANTAQLCTSTDDGHALMILTGFLEQVGTEDSPCAPSSPHSAPEDNNEPPPVKNTNITVLINEAYEKFGDLTVRQIERLRCRHRIQVLQTHEETTKENALRIVSSEVSMSPENLSNAYDLFKAASWRQTDSGRSFTERQYRLDRAQFKSLYCLLVPWPGNSEQHSDTLGNRTFTLLSQDTDSLVTFKDFATWLDTLYCGELNEKIRHLYRLHIPPALTESEDDPSLLRNPLLSSNRPLYGKSYQEQLKQMLKDLGKEKEKDAEKPLPLMNQREFIQFCKTLYSLFHGDPEENELFQAIATVTSLVLQIGEVGHQGSKVPQEPKQEMTTTDTSENDDWTISFAQILASLLTEQALVNFFEKPVELAAKLAAAKEKQYHQRAVLLSLQHKVR</sequence>
<dbReference type="SUPFAM" id="SSF47923">
    <property type="entry name" value="Ypt/Rab-GAP domain of gyp1p"/>
    <property type="match status" value="2"/>
</dbReference>
<dbReference type="Gene3D" id="1.10.8.270">
    <property type="entry name" value="putative rabgap domain of human tbc1 domain family member 14 like domains"/>
    <property type="match status" value="1"/>
</dbReference>
<reference evidence="8" key="2">
    <citation type="submission" date="2025-09" db="UniProtKB">
        <authorList>
            <consortium name="Ensembl"/>
        </authorList>
    </citation>
    <scope>IDENTIFICATION</scope>
</reference>
<evidence type="ECO:0000256" key="5">
    <source>
        <dbReference type="ARBA" id="ARBA00067411"/>
    </source>
</evidence>
<dbReference type="InterPro" id="IPR011993">
    <property type="entry name" value="PH-like_dom_sf"/>
</dbReference>
<dbReference type="FunFam" id="1.10.472.80:FF:000023">
    <property type="entry name" value="TBC1 domain family member 8B"/>
    <property type="match status" value="1"/>
</dbReference>
<dbReference type="Gene3D" id="1.10.238.10">
    <property type="entry name" value="EF-hand"/>
    <property type="match status" value="1"/>
</dbReference>
<keyword evidence="2" id="KW-0343">GTPase activation</keyword>
<evidence type="ECO:0000256" key="2">
    <source>
        <dbReference type="ARBA" id="ARBA00022468"/>
    </source>
</evidence>
<dbReference type="Pfam" id="PF00566">
    <property type="entry name" value="RabGAP-TBC"/>
    <property type="match status" value="1"/>
</dbReference>
<dbReference type="Proteomes" id="UP000261520">
    <property type="component" value="Unplaced"/>
</dbReference>
<name>A0A3B3ZN41_9GOBI</name>
<dbReference type="PANTHER" id="PTHR47666">
    <property type="entry name" value="PROTEIN VASCULAR ASSOCIATED DEATH 1, CHLOROPLASTIC"/>
    <property type="match status" value="1"/>
</dbReference>
<dbReference type="STRING" id="409849.ENSPMGP00000006077"/>
<dbReference type="Ensembl" id="ENSPMGT00000006455.1">
    <property type="protein sequence ID" value="ENSPMGP00000006077.1"/>
    <property type="gene ID" value="ENSPMGG00000005112.1"/>
</dbReference>
<keyword evidence="9" id="KW-1185">Reference proteome</keyword>
<dbReference type="GO" id="GO:0003094">
    <property type="term" value="P:glomerular filtration"/>
    <property type="evidence" value="ECO:0007669"/>
    <property type="project" value="UniProtKB-ARBA"/>
</dbReference>
<dbReference type="Gene3D" id="1.10.472.80">
    <property type="entry name" value="Ypt/Rab-GAP domain of gyp1p, domain 3"/>
    <property type="match status" value="1"/>
</dbReference>
<dbReference type="SMART" id="SM00164">
    <property type="entry name" value="TBC"/>
    <property type="match status" value="1"/>
</dbReference>
<dbReference type="PANTHER" id="PTHR47666:SF2">
    <property type="entry name" value="TBC1 DOMAIN FAMILY MEMBER 8 ISOFORM X1"/>
    <property type="match status" value="1"/>
</dbReference>
<dbReference type="SMART" id="SM00568">
    <property type="entry name" value="GRAM"/>
    <property type="match status" value="2"/>
</dbReference>
<dbReference type="InterPro" id="IPR004182">
    <property type="entry name" value="GRAM"/>
</dbReference>
<dbReference type="AlphaFoldDB" id="A0A3B3ZN41"/>
<comment type="subcellular location">
    <subcellularLocation>
        <location evidence="1">Cytoplasm</location>
        <location evidence="1">Cytosol</location>
    </subcellularLocation>
</comment>
<feature type="compositionally biased region" description="Low complexity" evidence="6">
    <location>
        <begin position="700"/>
        <end position="709"/>
    </location>
</feature>
<evidence type="ECO:0000256" key="1">
    <source>
        <dbReference type="ARBA" id="ARBA00004514"/>
    </source>
</evidence>
<dbReference type="SUPFAM" id="SSF47473">
    <property type="entry name" value="EF-hand"/>
    <property type="match status" value="1"/>
</dbReference>
<keyword evidence="4" id="KW-0677">Repeat</keyword>
<evidence type="ECO:0000313" key="9">
    <source>
        <dbReference type="Proteomes" id="UP000261520"/>
    </source>
</evidence>
<evidence type="ECO:0000256" key="4">
    <source>
        <dbReference type="ARBA" id="ARBA00022737"/>
    </source>
</evidence>